<name>A0A6A6NVW3_9PEZI</name>
<evidence type="ECO:0000259" key="2">
    <source>
        <dbReference type="Pfam" id="PF14622"/>
    </source>
</evidence>
<sequence>MASPTPFRALVRRSPPRSTRALTPARPFSTRGPRLLASLPAEYRDAEVEPTASAAADGSRPRWAQTPPAMRAPFRTRPDTKCTRWEVNADPRRLDEAYERLLGPGGERLLTEETKWLAVTHKSFDHGRRGFNDKLAFLGKRIVDLQTSLALLSAPKPDVAVVHDPYHRQQFNHPALQGLPNLSSDAKAEVTHKTRLARLAESKGLRRVLRWQPRNVDNLQGSGIDAILAHTMYAIVGAIALERGGEVANKTVRDKILAPLGLA</sequence>
<dbReference type="AlphaFoldDB" id="A0A6A6NVW3"/>
<dbReference type="Proteomes" id="UP000799766">
    <property type="component" value="Unassembled WGS sequence"/>
</dbReference>
<dbReference type="GO" id="GO:0006396">
    <property type="term" value="P:RNA processing"/>
    <property type="evidence" value="ECO:0007669"/>
    <property type="project" value="InterPro"/>
</dbReference>
<reference evidence="3" key="1">
    <citation type="journal article" date="2020" name="Stud. Mycol.">
        <title>101 Dothideomycetes genomes: a test case for predicting lifestyles and emergence of pathogens.</title>
        <authorList>
            <person name="Haridas S."/>
            <person name="Albert R."/>
            <person name="Binder M."/>
            <person name="Bloem J."/>
            <person name="Labutti K."/>
            <person name="Salamov A."/>
            <person name="Andreopoulos B."/>
            <person name="Baker S."/>
            <person name="Barry K."/>
            <person name="Bills G."/>
            <person name="Bluhm B."/>
            <person name="Cannon C."/>
            <person name="Castanera R."/>
            <person name="Culley D."/>
            <person name="Daum C."/>
            <person name="Ezra D."/>
            <person name="Gonzalez J."/>
            <person name="Henrissat B."/>
            <person name="Kuo A."/>
            <person name="Liang C."/>
            <person name="Lipzen A."/>
            <person name="Lutzoni F."/>
            <person name="Magnuson J."/>
            <person name="Mondo S."/>
            <person name="Nolan M."/>
            <person name="Ohm R."/>
            <person name="Pangilinan J."/>
            <person name="Park H.-J."/>
            <person name="Ramirez L."/>
            <person name="Alfaro M."/>
            <person name="Sun H."/>
            <person name="Tritt A."/>
            <person name="Yoshinaga Y."/>
            <person name="Zwiers L.-H."/>
            <person name="Turgeon B."/>
            <person name="Goodwin S."/>
            <person name="Spatafora J."/>
            <person name="Crous P."/>
            <person name="Grigoriev I."/>
        </authorList>
    </citation>
    <scope>NUCLEOTIDE SEQUENCE</scope>
    <source>
        <strain evidence="3">ATCC 16933</strain>
    </source>
</reference>
<dbReference type="CDD" id="cd00593">
    <property type="entry name" value="RIBOc"/>
    <property type="match status" value="1"/>
</dbReference>
<evidence type="ECO:0000313" key="4">
    <source>
        <dbReference type="Proteomes" id="UP000799766"/>
    </source>
</evidence>
<dbReference type="GO" id="GO:0004525">
    <property type="term" value="F:ribonuclease III activity"/>
    <property type="evidence" value="ECO:0007669"/>
    <property type="project" value="InterPro"/>
</dbReference>
<dbReference type="Pfam" id="PF14622">
    <property type="entry name" value="Ribonucleas_3_3"/>
    <property type="match status" value="1"/>
</dbReference>
<dbReference type="InterPro" id="IPR040030">
    <property type="entry name" value="Ribosomal_mL57"/>
</dbReference>
<dbReference type="OrthoDB" id="2281895at2759"/>
<dbReference type="InterPro" id="IPR036389">
    <property type="entry name" value="RNase_III_sf"/>
</dbReference>
<accession>A0A6A6NVW3</accession>
<gene>
    <name evidence="3" type="ORF">BDY21DRAFT_349805</name>
</gene>
<dbReference type="GO" id="GO:0003735">
    <property type="term" value="F:structural constituent of ribosome"/>
    <property type="evidence" value="ECO:0007669"/>
    <property type="project" value="InterPro"/>
</dbReference>
<feature type="region of interest" description="Disordered" evidence="1">
    <location>
        <begin position="1"/>
        <end position="76"/>
    </location>
</feature>
<proteinExistence type="predicted"/>
<dbReference type="PANTHER" id="PTHR28160">
    <property type="entry name" value="54S RIBOSOMAL PROTEIN L15, MITOCHONDRIAL"/>
    <property type="match status" value="1"/>
</dbReference>
<feature type="domain" description="RNase III" evidence="2">
    <location>
        <begin position="112"/>
        <end position="259"/>
    </location>
</feature>
<evidence type="ECO:0000313" key="3">
    <source>
        <dbReference type="EMBL" id="KAF2455607.1"/>
    </source>
</evidence>
<organism evidence="3 4">
    <name type="scientific">Lineolata rhizophorae</name>
    <dbReference type="NCBI Taxonomy" id="578093"/>
    <lineage>
        <taxon>Eukaryota</taxon>
        <taxon>Fungi</taxon>
        <taxon>Dikarya</taxon>
        <taxon>Ascomycota</taxon>
        <taxon>Pezizomycotina</taxon>
        <taxon>Dothideomycetes</taxon>
        <taxon>Dothideomycetes incertae sedis</taxon>
        <taxon>Lineolatales</taxon>
        <taxon>Lineolataceae</taxon>
        <taxon>Lineolata</taxon>
    </lineage>
</organism>
<dbReference type="PANTHER" id="PTHR28160:SF1">
    <property type="entry name" value="LARGE RIBOSOMAL SUBUNIT PROTEIN ML57"/>
    <property type="match status" value="1"/>
</dbReference>
<dbReference type="GO" id="GO:0032543">
    <property type="term" value="P:mitochondrial translation"/>
    <property type="evidence" value="ECO:0007669"/>
    <property type="project" value="InterPro"/>
</dbReference>
<dbReference type="FunFam" id="1.10.1520.10:FF:000018">
    <property type="entry name" value="RNase III domain protein"/>
    <property type="match status" value="1"/>
</dbReference>
<dbReference type="GO" id="GO:0005762">
    <property type="term" value="C:mitochondrial large ribosomal subunit"/>
    <property type="evidence" value="ECO:0007669"/>
    <property type="project" value="InterPro"/>
</dbReference>
<dbReference type="SUPFAM" id="SSF69065">
    <property type="entry name" value="RNase III domain-like"/>
    <property type="match status" value="1"/>
</dbReference>
<dbReference type="EMBL" id="MU001686">
    <property type="protein sequence ID" value="KAF2455607.1"/>
    <property type="molecule type" value="Genomic_DNA"/>
</dbReference>
<protein>
    <submittedName>
        <fullName evidence="3">RNase III domain protein</fullName>
    </submittedName>
</protein>
<keyword evidence="4" id="KW-1185">Reference proteome</keyword>
<evidence type="ECO:0000256" key="1">
    <source>
        <dbReference type="SAM" id="MobiDB-lite"/>
    </source>
</evidence>
<dbReference type="InterPro" id="IPR000999">
    <property type="entry name" value="RNase_III_dom"/>
</dbReference>
<dbReference type="Gene3D" id="1.10.1520.10">
    <property type="entry name" value="Ribonuclease III domain"/>
    <property type="match status" value="1"/>
</dbReference>